<keyword evidence="2" id="KW-1185">Reference proteome</keyword>
<dbReference type="EMBL" id="QYBB01000029">
    <property type="protein sequence ID" value="RYC30209.1"/>
    <property type="molecule type" value="Genomic_DNA"/>
</dbReference>
<organism evidence="1 2">
    <name type="scientific">Lichenibacterium minor</name>
    <dbReference type="NCBI Taxonomy" id="2316528"/>
    <lineage>
        <taxon>Bacteria</taxon>
        <taxon>Pseudomonadati</taxon>
        <taxon>Pseudomonadota</taxon>
        <taxon>Alphaproteobacteria</taxon>
        <taxon>Hyphomicrobiales</taxon>
        <taxon>Lichenihabitantaceae</taxon>
        <taxon>Lichenibacterium</taxon>
    </lineage>
</organism>
<protein>
    <submittedName>
        <fullName evidence="1">Uncharacterized protein</fullName>
    </submittedName>
</protein>
<proteinExistence type="predicted"/>
<name>A0A4Q2U181_9HYPH</name>
<reference evidence="1 2" key="2">
    <citation type="submission" date="2019-02" db="EMBL/GenBank/DDBJ databases">
        <title>'Lichenibacterium ramalinii' gen. nov. sp. nov., 'Lichenibacterium minor' gen. nov. sp. nov.</title>
        <authorList>
            <person name="Pankratov T."/>
        </authorList>
    </citation>
    <scope>NUCLEOTIDE SEQUENCE [LARGE SCALE GENOMIC DNA]</scope>
    <source>
        <strain evidence="1 2">RmlP026</strain>
    </source>
</reference>
<evidence type="ECO:0000313" key="1">
    <source>
        <dbReference type="EMBL" id="RYC30209.1"/>
    </source>
</evidence>
<gene>
    <name evidence="1" type="ORF">D3273_19745</name>
</gene>
<dbReference type="AlphaFoldDB" id="A0A4Q2U181"/>
<dbReference type="Proteomes" id="UP000290759">
    <property type="component" value="Unassembled WGS sequence"/>
</dbReference>
<sequence>MLSTGDDGMMAREFGNVRFLIEQQLRLIDELDRRGLDGRAAHDLLRRLMRQDEDLRRRMPRQGAVGAA</sequence>
<evidence type="ECO:0000313" key="2">
    <source>
        <dbReference type="Proteomes" id="UP000290759"/>
    </source>
</evidence>
<reference evidence="1 2" key="1">
    <citation type="submission" date="2018-12" db="EMBL/GenBank/DDBJ databases">
        <authorList>
            <person name="Grouzdev D.S."/>
            <person name="Krutkina M.S."/>
        </authorList>
    </citation>
    <scope>NUCLEOTIDE SEQUENCE [LARGE SCALE GENOMIC DNA]</scope>
    <source>
        <strain evidence="1 2">RmlP026</strain>
    </source>
</reference>
<accession>A0A4Q2U181</accession>
<comment type="caution">
    <text evidence="1">The sequence shown here is derived from an EMBL/GenBank/DDBJ whole genome shotgun (WGS) entry which is preliminary data.</text>
</comment>
<dbReference type="OrthoDB" id="164285at2"/>
<dbReference type="RefSeq" id="WP_129228612.1">
    <property type="nucleotide sequence ID" value="NZ_QYBB01000029.1"/>
</dbReference>